<comment type="caution">
    <text evidence="2">The sequence shown here is derived from an EMBL/GenBank/DDBJ whole genome shotgun (WGS) entry which is preliminary data.</text>
</comment>
<dbReference type="InterPro" id="IPR059179">
    <property type="entry name" value="MLKL-like_MCAfunc"/>
</dbReference>
<protein>
    <recommendedName>
        <fullName evidence="1">Mixed lineage kinase domain-containing protein</fullName>
    </recommendedName>
</protein>
<name>A0A4Y9ZFE4_9AGAM</name>
<accession>A0A4Y9ZFE4</accession>
<dbReference type="InterPro" id="IPR036537">
    <property type="entry name" value="Adaptor_Cbl_N_dom_sf"/>
</dbReference>
<dbReference type="Gene3D" id="1.20.930.20">
    <property type="entry name" value="Adaptor protein Cbl, N-terminal domain"/>
    <property type="match status" value="1"/>
</dbReference>
<dbReference type="Proteomes" id="UP000298061">
    <property type="component" value="Unassembled WGS sequence"/>
</dbReference>
<dbReference type="CDD" id="cd21037">
    <property type="entry name" value="MLKL_NTD"/>
    <property type="match status" value="1"/>
</dbReference>
<dbReference type="InterPro" id="IPR054000">
    <property type="entry name" value="MLKL_N"/>
</dbReference>
<gene>
    <name evidence="2" type="ORF">EWM64_g10700</name>
</gene>
<sequence>MALRIVKRRVTGSSSLDYAVVAAKLAVDVTGLLQFPPAAAAASIVLTILETIRDVKSNQQDCSRLSRRAARLLVDLANRMEGKWETAPKALIENVRELERTLVCICDFMKDMAQTKWVNRILSKSSIEAALDDFNYVLEESARAFQIASLIEIHHAVGSLQAGSSSIGGADEQIIEMPTAAGELVMSPLAYELDEAPATASGLVEALEDDCTLSTPAPSEDKITKVPSSALIIPYKDTAVKTYITSSENEDLITEEVDEFLTKLDGQDDKYGFRRYHQSEVRISKPIRKNVGWFSGMCQANVDGQKMLVKRYDGPKGQALSVSQWVKDVKMLRNM</sequence>
<keyword evidence="3" id="KW-1185">Reference proteome</keyword>
<proteinExistence type="predicted"/>
<dbReference type="GO" id="GO:0007166">
    <property type="term" value="P:cell surface receptor signaling pathway"/>
    <property type="evidence" value="ECO:0007669"/>
    <property type="project" value="InterPro"/>
</dbReference>
<organism evidence="2 3">
    <name type="scientific">Hericium alpestre</name>
    <dbReference type="NCBI Taxonomy" id="135208"/>
    <lineage>
        <taxon>Eukaryota</taxon>
        <taxon>Fungi</taxon>
        <taxon>Dikarya</taxon>
        <taxon>Basidiomycota</taxon>
        <taxon>Agaricomycotina</taxon>
        <taxon>Agaricomycetes</taxon>
        <taxon>Russulales</taxon>
        <taxon>Hericiaceae</taxon>
        <taxon>Hericium</taxon>
    </lineage>
</organism>
<evidence type="ECO:0000259" key="1">
    <source>
        <dbReference type="Pfam" id="PF22215"/>
    </source>
</evidence>
<feature type="domain" description="Mixed lineage kinase" evidence="1">
    <location>
        <begin position="47"/>
        <end position="159"/>
    </location>
</feature>
<dbReference type="Pfam" id="PF22215">
    <property type="entry name" value="MLKL_N"/>
    <property type="match status" value="1"/>
</dbReference>
<dbReference type="AlphaFoldDB" id="A0A4Y9ZFE4"/>
<dbReference type="EMBL" id="SFCI01003011">
    <property type="protein sequence ID" value="TFY73312.1"/>
    <property type="molecule type" value="Genomic_DNA"/>
</dbReference>
<evidence type="ECO:0000313" key="2">
    <source>
        <dbReference type="EMBL" id="TFY73312.1"/>
    </source>
</evidence>
<evidence type="ECO:0000313" key="3">
    <source>
        <dbReference type="Proteomes" id="UP000298061"/>
    </source>
</evidence>
<reference evidence="2 3" key="1">
    <citation type="submission" date="2019-02" db="EMBL/GenBank/DDBJ databases">
        <title>Genome sequencing of the rare red list fungi Hericium alpestre (H. flagellum).</title>
        <authorList>
            <person name="Buettner E."/>
            <person name="Kellner H."/>
        </authorList>
    </citation>
    <scope>NUCLEOTIDE SEQUENCE [LARGE SCALE GENOMIC DNA]</scope>
    <source>
        <strain evidence="2 3">DSM 108284</strain>
    </source>
</reference>
<dbReference type="OrthoDB" id="3268478at2759"/>